<dbReference type="InterPro" id="IPR052186">
    <property type="entry name" value="Hydantoin_racemase-like"/>
</dbReference>
<name>A0A1E3PLW9_9ASCO</name>
<accession>A0A1E3PLW9</accession>
<evidence type="ECO:0000313" key="3">
    <source>
        <dbReference type="Proteomes" id="UP000095009"/>
    </source>
</evidence>
<keyword evidence="3" id="KW-1185">Reference proteome</keyword>
<dbReference type="Pfam" id="PF01177">
    <property type="entry name" value="Asp_Glu_race"/>
    <property type="match status" value="1"/>
</dbReference>
<evidence type="ECO:0008006" key="4">
    <source>
        <dbReference type="Google" id="ProtNLM"/>
    </source>
</evidence>
<organism evidence="2 3">
    <name type="scientific">Nadsonia fulvescens var. elongata DSM 6958</name>
    <dbReference type="NCBI Taxonomy" id="857566"/>
    <lineage>
        <taxon>Eukaryota</taxon>
        <taxon>Fungi</taxon>
        <taxon>Dikarya</taxon>
        <taxon>Ascomycota</taxon>
        <taxon>Saccharomycotina</taxon>
        <taxon>Dipodascomycetes</taxon>
        <taxon>Dipodascales</taxon>
        <taxon>Dipodascales incertae sedis</taxon>
        <taxon>Nadsonia</taxon>
    </lineage>
</organism>
<dbReference type="AlphaFoldDB" id="A0A1E3PLW9"/>
<reference evidence="2 3" key="1">
    <citation type="journal article" date="2016" name="Proc. Natl. Acad. Sci. U.S.A.">
        <title>Comparative genomics of biotechnologically important yeasts.</title>
        <authorList>
            <person name="Riley R."/>
            <person name="Haridas S."/>
            <person name="Wolfe K.H."/>
            <person name="Lopes M.R."/>
            <person name="Hittinger C.T."/>
            <person name="Goeker M."/>
            <person name="Salamov A.A."/>
            <person name="Wisecaver J.H."/>
            <person name="Long T.M."/>
            <person name="Calvey C.H."/>
            <person name="Aerts A.L."/>
            <person name="Barry K.W."/>
            <person name="Choi C."/>
            <person name="Clum A."/>
            <person name="Coughlan A.Y."/>
            <person name="Deshpande S."/>
            <person name="Douglass A.P."/>
            <person name="Hanson S.J."/>
            <person name="Klenk H.-P."/>
            <person name="LaButti K.M."/>
            <person name="Lapidus A."/>
            <person name="Lindquist E.A."/>
            <person name="Lipzen A.M."/>
            <person name="Meier-Kolthoff J.P."/>
            <person name="Ohm R.A."/>
            <person name="Otillar R.P."/>
            <person name="Pangilinan J.L."/>
            <person name="Peng Y."/>
            <person name="Rokas A."/>
            <person name="Rosa C.A."/>
            <person name="Scheuner C."/>
            <person name="Sibirny A.A."/>
            <person name="Slot J.C."/>
            <person name="Stielow J.B."/>
            <person name="Sun H."/>
            <person name="Kurtzman C.P."/>
            <person name="Blackwell M."/>
            <person name="Grigoriev I.V."/>
            <person name="Jeffries T.W."/>
        </authorList>
    </citation>
    <scope>NUCLEOTIDE SEQUENCE [LARGE SCALE GENOMIC DNA]</scope>
    <source>
        <strain evidence="2 3">DSM 6958</strain>
    </source>
</reference>
<sequence length="229" mass="24202">MAQINRSSVLIINPNSTKNITDTLQELITPPPDFSYHFFTGPSGAPAQIDNVTSEIASAAACLPALVPLLPFHDAFLVACYSDHPLVHALREHTDKPVMGIFQASVLHSLGLGRGKFGIVTTATIWETLLDEAVHAFIGSEISFAGTFSTGLGVLELHDAPKELVRKKISEAAQKAVGNGANIICLGCAGMSGMEDIVKEAVGNKIRVIDGVQAGAEILVGIVRSKYDA</sequence>
<protein>
    <recommendedName>
        <fullName evidence="4">DCG1-like protein</fullName>
    </recommendedName>
</protein>
<dbReference type="STRING" id="857566.A0A1E3PLW9"/>
<dbReference type="Gene3D" id="3.40.50.12500">
    <property type="match status" value="1"/>
</dbReference>
<dbReference type="InterPro" id="IPR015942">
    <property type="entry name" value="Asp/Glu/hydantoin_racemase"/>
</dbReference>
<dbReference type="OrthoDB" id="412018at2759"/>
<proteinExistence type="inferred from homology"/>
<gene>
    <name evidence="2" type="ORF">NADFUDRAFT_40833</name>
</gene>
<dbReference type="GO" id="GO:0047661">
    <property type="term" value="F:amino-acid racemase activity"/>
    <property type="evidence" value="ECO:0007669"/>
    <property type="project" value="InterPro"/>
</dbReference>
<dbReference type="PANTHER" id="PTHR28047:SF5">
    <property type="entry name" value="PROTEIN DCG1"/>
    <property type="match status" value="1"/>
</dbReference>
<evidence type="ECO:0000256" key="1">
    <source>
        <dbReference type="ARBA" id="ARBA00038414"/>
    </source>
</evidence>
<dbReference type="Proteomes" id="UP000095009">
    <property type="component" value="Unassembled WGS sequence"/>
</dbReference>
<dbReference type="EMBL" id="KV454408">
    <property type="protein sequence ID" value="ODQ66184.1"/>
    <property type="molecule type" value="Genomic_DNA"/>
</dbReference>
<dbReference type="PANTHER" id="PTHR28047">
    <property type="entry name" value="PROTEIN DCG1"/>
    <property type="match status" value="1"/>
</dbReference>
<evidence type="ECO:0000313" key="2">
    <source>
        <dbReference type="EMBL" id="ODQ66184.1"/>
    </source>
</evidence>
<dbReference type="InterPro" id="IPR053714">
    <property type="entry name" value="Iso_Racemase_Enz_sf"/>
</dbReference>
<comment type="similarity">
    <text evidence="1">Belongs to the HyuE racemase family.</text>
</comment>